<dbReference type="GO" id="GO:0003677">
    <property type="term" value="F:DNA binding"/>
    <property type="evidence" value="ECO:0007669"/>
    <property type="project" value="UniProtKB-KW"/>
</dbReference>
<dbReference type="Gene3D" id="3.40.50.2020">
    <property type="match status" value="1"/>
</dbReference>
<keyword evidence="2" id="KW-0805">Transcription regulation</keyword>
<evidence type="ECO:0000313" key="8">
    <source>
        <dbReference type="EMBL" id="MBF0934981.1"/>
    </source>
</evidence>
<dbReference type="InterPro" id="IPR015265">
    <property type="entry name" value="PuR_N"/>
</dbReference>
<dbReference type="SUPFAM" id="SSF53271">
    <property type="entry name" value="PRTase-like"/>
    <property type="match status" value="1"/>
</dbReference>
<dbReference type="InterPro" id="IPR036388">
    <property type="entry name" value="WH-like_DNA-bd_sf"/>
</dbReference>
<reference evidence="8" key="1">
    <citation type="submission" date="2020-04" db="EMBL/GenBank/DDBJ databases">
        <title>Deep metagenomics examines the oral microbiome during advanced dental caries in children, revealing novel taxa and co-occurrences with host molecules.</title>
        <authorList>
            <person name="Baker J.L."/>
            <person name="Morton J.T."/>
            <person name="Dinis M."/>
            <person name="Alvarez R."/>
            <person name="Tran N.C."/>
            <person name="Knight R."/>
            <person name="Edlund A."/>
        </authorList>
    </citation>
    <scope>NUCLEOTIDE SEQUENCE</scope>
    <source>
        <strain evidence="8">JCVI_23_bin.16</strain>
    </source>
</reference>
<evidence type="ECO:0000256" key="4">
    <source>
        <dbReference type="ARBA" id="ARBA00023163"/>
    </source>
</evidence>
<dbReference type="SUPFAM" id="SSF46785">
    <property type="entry name" value="Winged helix' DNA-binding domain"/>
    <property type="match status" value="1"/>
</dbReference>
<evidence type="ECO:0000256" key="5">
    <source>
        <dbReference type="ARBA" id="ARBA00049656"/>
    </source>
</evidence>
<evidence type="ECO:0000259" key="7">
    <source>
        <dbReference type="Pfam" id="PF09182"/>
    </source>
</evidence>
<gene>
    <name evidence="8" type="primary">purR</name>
    <name evidence="8" type="ORF">HXK00_04975</name>
</gene>
<name>A0A929MSM0_ABIDE</name>
<dbReference type="Proteomes" id="UP000757900">
    <property type="component" value="Unassembled WGS sequence"/>
</dbReference>
<evidence type="ECO:0000256" key="2">
    <source>
        <dbReference type="ARBA" id="ARBA00023015"/>
    </source>
</evidence>
<dbReference type="InterPro" id="IPR000836">
    <property type="entry name" value="PRTase_dom"/>
</dbReference>
<evidence type="ECO:0000259" key="6">
    <source>
        <dbReference type="Pfam" id="PF00156"/>
    </source>
</evidence>
<accession>A0A929MSM0</accession>
<dbReference type="InterPro" id="IPR036390">
    <property type="entry name" value="WH_DNA-bd_sf"/>
</dbReference>
<dbReference type="Gene3D" id="1.10.10.10">
    <property type="entry name" value="Winged helix-like DNA-binding domain superfamily/Winged helix DNA-binding domain"/>
    <property type="match status" value="1"/>
</dbReference>
<dbReference type="PANTHER" id="PTHR43864:SF2">
    <property type="entry name" value="PUR OPERON REPRESSOR"/>
    <property type="match status" value="1"/>
</dbReference>
<proteinExistence type="inferred from homology"/>
<evidence type="ECO:0000256" key="1">
    <source>
        <dbReference type="ARBA" id="ARBA00011738"/>
    </source>
</evidence>
<sequence length="291" mass="32813">MGVEAKKFKRNHRIVFICQYLMEHPNQLVTLSFFADYFDSAKSSISEDINFVRDVFQENDLGDIRTVAGVSGGIIFYPTIQDRDLKDLFQRVAKKMQSGKRVLPGNYIYMGDVLQDSDILNRLGKLIASRYQQSGVDAVMTIETKGIGLAVAVARYLNVPHVVVRRDSRDAEGSTISISYLSGSLQTVNKMELSKLALAPRSKVLVVDDFLRNGGTIFGLLSMLDEFECQLAGVCVFAENTDQEKQKLPPHESLMKIQMVYNPEIEHFEIYTEPGSFFQDQAFEPFTTSLH</sequence>
<feature type="domain" description="Phosphoribosyltransferase" evidence="6">
    <location>
        <begin position="117"/>
        <end position="249"/>
    </location>
</feature>
<dbReference type="Pfam" id="PF09182">
    <property type="entry name" value="PuR_N"/>
    <property type="match status" value="1"/>
</dbReference>
<dbReference type="NCBIfam" id="TIGR01743">
    <property type="entry name" value="purR_Bsub"/>
    <property type="match status" value="1"/>
</dbReference>
<dbReference type="InterPro" id="IPR010078">
    <property type="entry name" value="PurR_Bsub"/>
</dbReference>
<organism evidence="8 9">
    <name type="scientific">Abiotrophia defectiva</name>
    <name type="common">Streptococcus defectivus</name>
    <dbReference type="NCBI Taxonomy" id="46125"/>
    <lineage>
        <taxon>Bacteria</taxon>
        <taxon>Bacillati</taxon>
        <taxon>Bacillota</taxon>
        <taxon>Bacilli</taxon>
        <taxon>Lactobacillales</taxon>
        <taxon>Aerococcaceae</taxon>
        <taxon>Abiotrophia</taxon>
    </lineage>
</organism>
<protein>
    <submittedName>
        <fullName evidence="8">Pur operon repressor</fullName>
    </submittedName>
</protein>
<dbReference type="InterPro" id="IPR029057">
    <property type="entry name" value="PRTase-like"/>
</dbReference>
<dbReference type="EMBL" id="JABZFV010000103">
    <property type="protein sequence ID" value="MBF0934981.1"/>
    <property type="molecule type" value="Genomic_DNA"/>
</dbReference>
<comment type="subunit">
    <text evidence="1">Homodimer.</text>
</comment>
<dbReference type="GO" id="GO:0045892">
    <property type="term" value="P:negative regulation of DNA-templated transcription"/>
    <property type="evidence" value="ECO:0007669"/>
    <property type="project" value="InterPro"/>
</dbReference>
<comment type="similarity">
    <text evidence="5">Belongs to the purine/pyrimidine phosphoribosyltransferase family. PurR subfamily.</text>
</comment>
<dbReference type="InterPro" id="IPR050118">
    <property type="entry name" value="Pur/Pyrimidine_PRTase"/>
</dbReference>
<dbReference type="Pfam" id="PF00156">
    <property type="entry name" value="Pribosyltran"/>
    <property type="match status" value="1"/>
</dbReference>
<dbReference type="AlphaFoldDB" id="A0A929MSM0"/>
<dbReference type="PANTHER" id="PTHR43864">
    <property type="entry name" value="HYPOXANTHINE/GUANINE PHOSPHORIBOSYLTRANSFERASE"/>
    <property type="match status" value="1"/>
</dbReference>
<dbReference type="CDD" id="cd06223">
    <property type="entry name" value="PRTases_typeI"/>
    <property type="match status" value="1"/>
</dbReference>
<evidence type="ECO:0000256" key="3">
    <source>
        <dbReference type="ARBA" id="ARBA00023125"/>
    </source>
</evidence>
<keyword evidence="4" id="KW-0804">Transcription</keyword>
<keyword evidence="3" id="KW-0238">DNA-binding</keyword>
<dbReference type="GO" id="GO:0045982">
    <property type="term" value="P:negative regulation of purine nucleobase metabolic process"/>
    <property type="evidence" value="ECO:0007669"/>
    <property type="project" value="InterPro"/>
</dbReference>
<comment type="caution">
    <text evidence="8">The sequence shown here is derived from an EMBL/GenBank/DDBJ whole genome shotgun (WGS) entry which is preliminary data.</text>
</comment>
<evidence type="ECO:0000313" key="9">
    <source>
        <dbReference type="Proteomes" id="UP000757900"/>
    </source>
</evidence>
<feature type="domain" description="Bacterial purine repressor N-terminal" evidence="7">
    <location>
        <begin position="9"/>
        <end position="78"/>
    </location>
</feature>